<evidence type="ECO:0000313" key="2">
    <source>
        <dbReference type="EMBL" id="QXH37470.1"/>
    </source>
</evidence>
<dbReference type="EMBL" id="CP077073">
    <property type="protein sequence ID" value="QXH37470.1"/>
    <property type="molecule type" value="Genomic_DNA"/>
</dbReference>
<reference evidence="2" key="1">
    <citation type="journal article" date="2021" name="Microorganisms">
        <title>The Ever-Expanding Pseudomonas Genus: Description of 43 New Species and Partition of the Pseudomonas putida Group.</title>
        <authorList>
            <person name="Girard L."/>
            <person name="Lood C."/>
            <person name="Hofte M."/>
            <person name="Vandamme P."/>
            <person name="Rokni-Zadeh H."/>
            <person name="van Noort V."/>
            <person name="Lavigne R."/>
            <person name="De Mot R."/>
        </authorList>
    </citation>
    <scope>NUCLEOTIDE SEQUENCE</scope>
    <source>
        <strain evidence="2">COW39</strain>
    </source>
</reference>
<organism evidence="2 3">
    <name type="scientific">Pseudomonas muyukensis</name>
    <dbReference type="NCBI Taxonomy" id="2842357"/>
    <lineage>
        <taxon>Bacteria</taxon>
        <taxon>Pseudomonadati</taxon>
        <taxon>Pseudomonadota</taxon>
        <taxon>Gammaproteobacteria</taxon>
        <taxon>Pseudomonadales</taxon>
        <taxon>Pseudomonadaceae</taxon>
        <taxon>Pseudomonas</taxon>
    </lineage>
</organism>
<gene>
    <name evidence="2" type="ORF">KSS95_11845</name>
</gene>
<dbReference type="Pfam" id="PF00498">
    <property type="entry name" value="FHA"/>
    <property type="match status" value="1"/>
</dbReference>
<dbReference type="RefSeq" id="WP_217853813.1">
    <property type="nucleotide sequence ID" value="NZ_CP077073.1"/>
</dbReference>
<accession>A0ABX8MGG0</accession>
<dbReference type="InterPro" id="IPR000253">
    <property type="entry name" value="FHA_dom"/>
</dbReference>
<keyword evidence="3" id="KW-1185">Reference proteome</keyword>
<name>A0ABX8MGG0_9PSED</name>
<evidence type="ECO:0000313" key="3">
    <source>
        <dbReference type="Proteomes" id="UP001047646"/>
    </source>
</evidence>
<dbReference type="Proteomes" id="UP001047646">
    <property type="component" value="Chromosome"/>
</dbReference>
<dbReference type="CDD" id="cd00060">
    <property type="entry name" value="FHA"/>
    <property type="match status" value="1"/>
</dbReference>
<protein>
    <submittedName>
        <fullName evidence="2">FHA domain-containing protein</fullName>
    </submittedName>
</protein>
<sequence length="187" mass="20425">MSLLTLSITNLGQLKHNVTARHQFDYSGGTIGSAGATWLIDDREQTVAPIHCEIRWIEGDFCVIDCCQRTYLNDNFDSVGPLNTRRLLEGDQLRIGALRLLAQRSQADVRSLEDLFNPDQRSLDHWLLDAPAEAWQTASTAREVAVEICSVFDPGIGNDPLAALDAVAVTGTGQVDLLQSLEAGAHP</sequence>
<proteinExistence type="predicted"/>
<evidence type="ECO:0000259" key="1">
    <source>
        <dbReference type="Pfam" id="PF00498"/>
    </source>
</evidence>
<feature type="domain" description="FHA" evidence="1">
    <location>
        <begin position="30"/>
        <end position="96"/>
    </location>
</feature>